<keyword evidence="2 7" id="KW-0812">Transmembrane</keyword>
<comment type="caution">
    <text evidence="10">The sequence shown here is derived from an EMBL/GenBank/DDBJ whole genome shotgun (WGS) entry which is preliminary data.</text>
</comment>
<feature type="transmembrane region" description="Helical" evidence="7">
    <location>
        <begin position="66"/>
        <end position="87"/>
    </location>
</feature>
<keyword evidence="5 7" id="KW-1133">Transmembrane helix</keyword>
<dbReference type="PROSITE" id="PS50929">
    <property type="entry name" value="ABC_TM1F"/>
    <property type="match status" value="1"/>
</dbReference>
<dbReference type="PROSITE" id="PS50893">
    <property type="entry name" value="ABC_TRANSPORTER_2"/>
    <property type="match status" value="1"/>
</dbReference>
<dbReference type="Pfam" id="PF00005">
    <property type="entry name" value="ABC_tran"/>
    <property type="match status" value="1"/>
</dbReference>
<evidence type="ECO:0000313" key="10">
    <source>
        <dbReference type="EMBL" id="MBD3585080.1"/>
    </source>
</evidence>
<dbReference type="InterPro" id="IPR011527">
    <property type="entry name" value="ABC1_TM_dom"/>
</dbReference>
<evidence type="ECO:0000256" key="4">
    <source>
        <dbReference type="ARBA" id="ARBA00022840"/>
    </source>
</evidence>
<dbReference type="Pfam" id="PF00664">
    <property type="entry name" value="ABC_membrane"/>
    <property type="match status" value="1"/>
</dbReference>
<evidence type="ECO:0000256" key="2">
    <source>
        <dbReference type="ARBA" id="ARBA00022692"/>
    </source>
</evidence>
<keyword evidence="3" id="KW-0547">Nucleotide-binding</keyword>
<keyword evidence="11" id="KW-1185">Reference proteome</keyword>
<evidence type="ECO:0000256" key="3">
    <source>
        <dbReference type="ARBA" id="ARBA00022741"/>
    </source>
</evidence>
<dbReference type="RefSeq" id="WP_191022807.1">
    <property type="nucleotide sequence ID" value="NZ_JABBXD010000002.1"/>
</dbReference>
<evidence type="ECO:0000256" key="6">
    <source>
        <dbReference type="ARBA" id="ARBA00023136"/>
    </source>
</evidence>
<evidence type="ECO:0000313" key="11">
    <source>
        <dbReference type="Proteomes" id="UP000624419"/>
    </source>
</evidence>
<proteinExistence type="predicted"/>
<dbReference type="PROSITE" id="PS00211">
    <property type="entry name" value="ABC_TRANSPORTER_1"/>
    <property type="match status" value="1"/>
</dbReference>
<name>A0ABR8LLW8_9ALTE</name>
<dbReference type="InterPro" id="IPR039421">
    <property type="entry name" value="Type_1_exporter"/>
</dbReference>
<feature type="transmembrane region" description="Helical" evidence="7">
    <location>
        <begin position="147"/>
        <end position="170"/>
    </location>
</feature>
<keyword evidence="4 10" id="KW-0067">ATP-binding</keyword>
<dbReference type="EMBL" id="JABBXD010000002">
    <property type="protein sequence ID" value="MBD3585080.1"/>
    <property type="molecule type" value="Genomic_DNA"/>
</dbReference>
<dbReference type="Gene3D" id="3.40.50.300">
    <property type="entry name" value="P-loop containing nucleotide triphosphate hydrolases"/>
    <property type="match status" value="1"/>
</dbReference>
<evidence type="ECO:0000256" key="5">
    <source>
        <dbReference type="ARBA" id="ARBA00022989"/>
    </source>
</evidence>
<feature type="domain" description="ABC transporter" evidence="8">
    <location>
        <begin position="355"/>
        <end position="589"/>
    </location>
</feature>
<dbReference type="Proteomes" id="UP000624419">
    <property type="component" value="Unassembled WGS sequence"/>
</dbReference>
<dbReference type="InterPro" id="IPR003593">
    <property type="entry name" value="AAA+_ATPase"/>
</dbReference>
<organism evidence="10 11">
    <name type="scientific">Salinimonas profundi</name>
    <dbReference type="NCBI Taxonomy" id="2729140"/>
    <lineage>
        <taxon>Bacteria</taxon>
        <taxon>Pseudomonadati</taxon>
        <taxon>Pseudomonadota</taxon>
        <taxon>Gammaproteobacteria</taxon>
        <taxon>Alteromonadales</taxon>
        <taxon>Alteromonadaceae</taxon>
        <taxon>Alteromonas/Salinimonas group</taxon>
        <taxon>Salinimonas</taxon>
    </lineage>
</organism>
<dbReference type="SUPFAM" id="SSF90123">
    <property type="entry name" value="ABC transporter transmembrane region"/>
    <property type="match status" value="1"/>
</dbReference>
<dbReference type="SMART" id="SM00382">
    <property type="entry name" value="AAA"/>
    <property type="match status" value="1"/>
</dbReference>
<feature type="transmembrane region" description="Helical" evidence="7">
    <location>
        <begin position="260"/>
        <end position="283"/>
    </location>
</feature>
<comment type="subcellular location">
    <subcellularLocation>
        <location evidence="1">Cell membrane</location>
        <topology evidence="1">Multi-pass membrane protein</topology>
    </subcellularLocation>
</comment>
<dbReference type="CDD" id="cd18582">
    <property type="entry name" value="ABC_6TM_ATM1_ABCB7"/>
    <property type="match status" value="1"/>
</dbReference>
<evidence type="ECO:0000259" key="9">
    <source>
        <dbReference type="PROSITE" id="PS50929"/>
    </source>
</evidence>
<dbReference type="GO" id="GO:0005524">
    <property type="term" value="F:ATP binding"/>
    <property type="evidence" value="ECO:0007669"/>
    <property type="project" value="UniProtKB-KW"/>
</dbReference>
<evidence type="ECO:0000259" key="8">
    <source>
        <dbReference type="PROSITE" id="PS50893"/>
    </source>
</evidence>
<dbReference type="InterPro" id="IPR027417">
    <property type="entry name" value="P-loop_NTPase"/>
</dbReference>
<dbReference type="InterPro" id="IPR017871">
    <property type="entry name" value="ABC_transporter-like_CS"/>
</dbReference>
<feature type="transmembrane region" description="Helical" evidence="7">
    <location>
        <begin position="176"/>
        <end position="194"/>
    </location>
</feature>
<dbReference type="PANTHER" id="PTHR24221">
    <property type="entry name" value="ATP-BINDING CASSETTE SUB-FAMILY B"/>
    <property type="match status" value="1"/>
</dbReference>
<feature type="domain" description="ABC transmembrane type-1" evidence="9">
    <location>
        <begin position="34"/>
        <end position="321"/>
    </location>
</feature>
<sequence length="595" mass="65747">MRRSRFDIPADTPVRWQTVKQLLPYLLEFRGRVALALFCLILAKVASVGLPYALKYTVDSLDVDDLSTVAVAVPIALVVAYGTLRFLNTILGEVRDTLFGRVTERAMRRLGLKVFQHLHDLDVGFHLSRQTGGLSRDIERGTSGISFLLRFLVFNILPTCLEIIIVVTLLLTQYGASYAGIIVTAVIVYVGFSVKATNWRTRYVHEMNQADSQSNTRAIDSLLNFETVKYFNNASYEAHQYDTSLATWEQSRRRNRLSLFALNGGQALVIALAVTAMMINATLGVLNGDMTLGDFVLINAFTMQLFIPLNFLGFVYREIRGAMANIHNLFNLLEITPAVTDKPDAGKLQITRSSVKFTDVCFSYEPKRQILRGISFDIAPGQKVAVVGSSGAGKSTLAKLLFRLYEPDSGQISIDGQSIASVTQASLRDSLGIVPQDTVLFNDSLLENIRYGKPDASDAEVEDVIRLAHLSDFVSSLPNGIMTQVGERGLKLSGGEKQRVAIARALLKHPAVMIFDEATSSLDSQSESAILQALKEAARAHTSLVIAHRLSTITDADNILVLHDGQIVEQGTHSELLTRQGRYFRLWMAQQENTQ</sequence>
<evidence type="ECO:0000256" key="1">
    <source>
        <dbReference type="ARBA" id="ARBA00004651"/>
    </source>
</evidence>
<accession>A0ABR8LLW8</accession>
<evidence type="ECO:0000256" key="7">
    <source>
        <dbReference type="SAM" id="Phobius"/>
    </source>
</evidence>
<reference evidence="10 11" key="1">
    <citation type="submission" date="2020-04" db="EMBL/GenBank/DDBJ databases">
        <title>Salinimonas sp. HHU 13199.</title>
        <authorList>
            <person name="Cui X."/>
            <person name="Zhang D."/>
        </authorList>
    </citation>
    <scope>NUCLEOTIDE SEQUENCE [LARGE SCALE GENOMIC DNA]</scope>
    <source>
        <strain evidence="10 11">HHU 13199</strain>
    </source>
</reference>
<protein>
    <submittedName>
        <fullName evidence="10">ABC transporter ATP-binding protein/permease</fullName>
    </submittedName>
</protein>
<feature type="transmembrane region" description="Helical" evidence="7">
    <location>
        <begin position="295"/>
        <end position="316"/>
    </location>
</feature>
<dbReference type="InterPro" id="IPR003439">
    <property type="entry name" value="ABC_transporter-like_ATP-bd"/>
</dbReference>
<feature type="transmembrane region" description="Helical" evidence="7">
    <location>
        <begin position="33"/>
        <end position="54"/>
    </location>
</feature>
<keyword evidence="6 7" id="KW-0472">Membrane</keyword>
<dbReference type="PANTHER" id="PTHR24221:SF632">
    <property type="entry name" value="ATP-DEPENDENT LIPID A-CORE FLIPPASE"/>
    <property type="match status" value="1"/>
</dbReference>
<dbReference type="InterPro" id="IPR036640">
    <property type="entry name" value="ABC1_TM_sf"/>
</dbReference>
<gene>
    <name evidence="10" type="ORF">HHX48_04950</name>
</gene>
<dbReference type="SUPFAM" id="SSF52540">
    <property type="entry name" value="P-loop containing nucleoside triphosphate hydrolases"/>
    <property type="match status" value="1"/>
</dbReference>
<dbReference type="Gene3D" id="1.20.1560.10">
    <property type="entry name" value="ABC transporter type 1, transmembrane domain"/>
    <property type="match status" value="1"/>
</dbReference>